<reference evidence="2 3" key="1">
    <citation type="submission" date="2019-02" db="EMBL/GenBank/DDBJ databases">
        <title>Deep-cultivation of Planctomycetes and their phenomic and genomic characterization uncovers novel biology.</title>
        <authorList>
            <person name="Wiegand S."/>
            <person name="Jogler M."/>
            <person name="Boedeker C."/>
            <person name="Pinto D."/>
            <person name="Vollmers J."/>
            <person name="Rivas-Marin E."/>
            <person name="Kohn T."/>
            <person name="Peeters S.H."/>
            <person name="Heuer A."/>
            <person name="Rast P."/>
            <person name="Oberbeckmann S."/>
            <person name="Bunk B."/>
            <person name="Jeske O."/>
            <person name="Meyerdierks A."/>
            <person name="Storesund J.E."/>
            <person name="Kallscheuer N."/>
            <person name="Luecker S."/>
            <person name="Lage O.M."/>
            <person name="Pohl T."/>
            <person name="Merkel B.J."/>
            <person name="Hornburger P."/>
            <person name="Mueller R.-W."/>
            <person name="Bruemmer F."/>
            <person name="Labrenz M."/>
            <person name="Spormann A.M."/>
            <person name="Op den Camp H."/>
            <person name="Overmann J."/>
            <person name="Amann R."/>
            <person name="Jetten M.S.M."/>
            <person name="Mascher T."/>
            <person name="Medema M.H."/>
            <person name="Devos D.P."/>
            <person name="Kaster A.-K."/>
            <person name="Ovreas L."/>
            <person name="Rohde M."/>
            <person name="Galperin M.Y."/>
            <person name="Jogler C."/>
        </authorList>
    </citation>
    <scope>NUCLEOTIDE SEQUENCE [LARGE SCALE GENOMIC DNA]</scope>
    <source>
        <strain evidence="2 3">Pan265</strain>
    </source>
</reference>
<dbReference type="EMBL" id="CP036280">
    <property type="protein sequence ID" value="QDU72514.1"/>
    <property type="molecule type" value="Genomic_DNA"/>
</dbReference>
<name>A0A518BZW4_9BACT</name>
<dbReference type="KEGG" id="mcad:Pan265_23830"/>
<accession>A0A518BZW4</accession>
<sequence length="302" mass="33121">MLPTDRRKAGFTLIELLVVISIIALLIGILLPALGAARNTARQVQCLSNQRQVAVAYNLYAMDYRDSMIMPTSPFTNGPFVSPNYAYGSAQVDIYSSDRGNFNTGTPGGTYIWNLGGASGNGMLYELNYITDLEFFFCPDPPVTDLTNTFFAPVSDNTPRQVDSVDEDFGTQNWGSLGFGSARVGVGTFGNRSEMITNDDRSRAASANNISERQVYFGSLRFSDNANLAVSYCPIQISENESLPGAHNDRGMNATYGDGSGTFLAFADPYTREDIIDLEKFYSWLDSRGATLNNYFPSLEND</sequence>
<dbReference type="SUPFAM" id="SSF54523">
    <property type="entry name" value="Pili subunits"/>
    <property type="match status" value="1"/>
</dbReference>
<gene>
    <name evidence="2" type="ORF">Pan265_23830</name>
</gene>
<dbReference type="Proteomes" id="UP000320386">
    <property type="component" value="Chromosome"/>
</dbReference>
<dbReference type="AlphaFoldDB" id="A0A518BZW4"/>
<dbReference type="PROSITE" id="PS00409">
    <property type="entry name" value="PROKAR_NTER_METHYL"/>
    <property type="match status" value="1"/>
</dbReference>
<proteinExistence type="predicted"/>
<dbReference type="PANTHER" id="PTHR30093:SF2">
    <property type="entry name" value="TYPE II SECRETION SYSTEM PROTEIN H"/>
    <property type="match status" value="1"/>
</dbReference>
<dbReference type="RefSeq" id="WP_145446691.1">
    <property type="nucleotide sequence ID" value="NZ_CP036280.1"/>
</dbReference>
<evidence type="ECO:0000313" key="3">
    <source>
        <dbReference type="Proteomes" id="UP000320386"/>
    </source>
</evidence>
<dbReference type="Gene3D" id="3.30.700.10">
    <property type="entry name" value="Glycoprotein, Type 4 Pilin"/>
    <property type="match status" value="1"/>
</dbReference>
<dbReference type="InterPro" id="IPR012902">
    <property type="entry name" value="N_methyl_site"/>
</dbReference>
<keyword evidence="3" id="KW-1185">Reference proteome</keyword>
<evidence type="ECO:0000256" key="1">
    <source>
        <dbReference type="SAM" id="Phobius"/>
    </source>
</evidence>
<dbReference type="InterPro" id="IPR045584">
    <property type="entry name" value="Pilin-like"/>
</dbReference>
<keyword evidence="1" id="KW-1133">Transmembrane helix</keyword>
<dbReference type="Pfam" id="PF07963">
    <property type="entry name" value="N_methyl"/>
    <property type="match status" value="1"/>
</dbReference>
<protein>
    <recommendedName>
        <fullName evidence="4">Type II secretion system protein G</fullName>
    </recommendedName>
</protein>
<dbReference type="NCBIfam" id="TIGR02532">
    <property type="entry name" value="IV_pilin_GFxxxE"/>
    <property type="match status" value="1"/>
</dbReference>
<keyword evidence="1" id="KW-0472">Membrane</keyword>
<feature type="transmembrane region" description="Helical" evidence="1">
    <location>
        <begin position="12"/>
        <end position="34"/>
    </location>
</feature>
<organism evidence="2 3">
    <name type="scientific">Mucisphaera calidilacus</name>
    <dbReference type="NCBI Taxonomy" id="2527982"/>
    <lineage>
        <taxon>Bacteria</taxon>
        <taxon>Pseudomonadati</taxon>
        <taxon>Planctomycetota</taxon>
        <taxon>Phycisphaerae</taxon>
        <taxon>Phycisphaerales</taxon>
        <taxon>Phycisphaeraceae</taxon>
        <taxon>Mucisphaera</taxon>
    </lineage>
</organism>
<evidence type="ECO:0008006" key="4">
    <source>
        <dbReference type="Google" id="ProtNLM"/>
    </source>
</evidence>
<dbReference type="PANTHER" id="PTHR30093">
    <property type="entry name" value="GENERAL SECRETION PATHWAY PROTEIN G"/>
    <property type="match status" value="1"/>
</dbReference>
<evidence type="ECO:0000313" key="2">
    <source>
        <dbReference type="EMBL" id="QDU72514.1"/>
    </source>
</evidence>
<keyword evidence="1" id="KW-0812">Transmembrane</keyword>